<sequence length="146" mass="16878">MKNQDDIKATVATKAQKNEEEVAAHIIAMEKAALDQWGNGNPDGFLDISAPDVVYFDPFVEKRLDGIDELRALYDSIRGQVYMDRYELLNPHVQATDSMAVLTFNFEGYVNETVHRWNCTEVYRREETGEWKIVQTHWSLVKPQLK</sequence>
<proteinExistence type="predicted"/>
<evidence type="ECO:0000313" key="2">
    <source>
        <dbReference type="EMBL" id="GAT61624.1"/>
    </source>
</evidence>
<dbReference type="Proteomes" id="UP000076586">
    <property type="component" value="Unassembled WGS sequence"/>
</dbReference>
<dbReference type="RefSeq" id="WP_084252201.1">
    <property type="nucleotide sequence ID" value="NZ_BDCR01000001.1"/>
</dbReference>
<name>A0A170Y9T6_9BACT</name>
<dbReference type="AlphaFoldDB" id="A0A170Y9T6"/>
<gene>
    <name evidence="2" type="ORF">PJIAN_1204</name>
</gene>
<feature type="domain" description="DUF4440" evidence="1">
    <location>
        <begin position="26"/>
        <end position="133"/>
    </location>
</feature>
<dbReference type="EMBL" id="BDCR01000001">
    <property type="protein sequence ID" value="GAT61624.1"/>
    <property type="molecule type" value="Genomic_DNA"/>
</dbReference>
<evidence type="ECO:0000313" key="3">
    <source>
        <dbReference type="Proteomes" id="UP000076586"/>
    </source>
</evidence>
<dbReference type="InterPro" id="IPR027843">
    <property type="entry name" value="DUF4440"/>
</dbReference>
<dbReference type="Pfam" id="PF14534">
    <property type="entry name" value="DUF4440"/>
    <property type="match status" value="1"/>
</dbReference>
<keyword evidence="3" id="KW-1185">Reference proteome</keyword>
<organism evidence="2 3">
    <name type="scientific">Paludibacter jiangxiensis</name>
    <dbReference type="NCBI Taxonomy" id="681398"/>
    <lineage>
        <taxon>Bacteria</taxon>
        <taxon>Pseudomonadati</taxon>
        <taxon>Bacteroidota</taxon>
        <taxon>Bacteroidia</taxon>
        <taxon>Bacteroidales</taxon>
        <taxon>Paludibacteraceae</taxon>
        <taxon>Paludibacter</taxon>
    </lineage>
</organism>
<dbReference type="STRING" id="681398.PJIAN_1204"/>
<reference evidence="3" key="2">
    <citation type="journal article" date="2017" name="Genome Announc.">
        <title>Draft genome sequence of Paludibacter jiangxiensis NM7(T), a propionate-producing fermentative bacterium.</title>
        <authorList>
            <person name="Qiu Y.-L."/>
            <person name="Tourlousse D.M."/>
            <person name="Matsuura N."/>
            <person name="Ohashi A."/>
            <person name="Sekiguchi Y."/>
        </authorList>
    </citation>
    <scope>NUCLEOTIDE SEQUENCE [LARGE SCALE GENOMIC DNA]</scope>
    <source>
        <strain evidence="3">NM7</strain>
    </source>
</reference>
<dbReference type="OrthoDB" id="9812295at2"/>
<dbReference type="SUPFAM" id="SSF54427">
    <property type="entry name" value="NTF2-like"/>
    <property type="match status" value="1"/>
</dbReference>
<dbReference type="Gene3D" id="3.10.450.50">
    <property type="match status" value="1"/>
</dbReference>
<protein>
    <submittedName>
        <fullName evidence="2">SnoaL-like domain-containing protein</fullName>
    </submittedName>
</protein>
<accession>A0A170Y9T6</accession>
<dbReference type="InterPro" id="IPR032710">
    <property type="entry name" value="NTF2-like_dom_sf"/>
</dbReference>
<evidence type="ECO:0000259" key="1">
    <source>
        <dbReference type="Pfam" id="PF14534"/>
    </source>
</evidence>
<comment type="caution">
    <text evidence="2">The sequence shown here is derived from an EMBL/GenBank/DDBJ whole genome shotgun (WGS) entry which is preliminary data.</text>
</comment>
<reference evidence="3" key="1">
    <citation type="submission" date="2016-04" db="EMBL/GenBank/DDBJ databases">
        <title>Draft genome sequence of Paludibacter jiangxiensis strain NM7.</title>
        <authorList>
            <person name="Qiu Y."/>
            <person name="Matsuura N."/>
            <person name="Ohashi A."/>
            <person name="Tourlousse M.D."/>
            <person name="Sekiguchi Y."/>
        </authorList>
    </citation>
    <scope>NUCLEOTIDE SEQUENCE [LARGE SCALE GENOMIC DNA]</scope>
    <source>
        <strain evidence="3">NM7</strain>
    </source>
</reference>